<dbReference type="AlphaFoldDB" id="A0A239X1A9"/>
<organism evidence="1 2">
    <name type="scientific">Streptococcus acidominimus</name>
    <dbReference type="NCBI Taxonomy" id="1326"/>
    <lineage>
        <taxon>Bacteria</taxon>
        <taxon>Bacillati</taxon>
        <taxon>Bacillota</taxon>
        <taxon>Bacilli</taxon>
        <taxon>Lactobacillales</taxon>
        <taxon>Streptococcaceae</taxon>
        <taxon>Streptococcus</taxon>
    </lineage>
</organism>
<protein>
    <submittedName>
        <fullName evidence="1">Uncharacterized protein</fullName>
    </submittedName>
</protein>
<reference evidence="1 2" key="1">
    <citation type="submission" date="2017-06" db="EMBL/GenBank/DDBJ databases">
        <authorList>
            <consortium name="Pathogen Informatics"/>
        </authorList>
    </citation>
    <scope>NUCLEOTIDE SEQUENCE [LARGE SCALE GENOMIC DNA]</scope>
    <source>
        <strain evidence="1 2">NCTC11291</strain>
    </source>
</reference>
<dbReference type="KEGG" id="saco:SAME_01025"/>
<dbReference type="Proteomes" id="UP000215144">
    <property type="component" value="Chromosome 1"/>
</dbReference>
<accession>A0A239X1A9</accession>
<evidence type="ECO:0000313" key="2">
    <source>
        <dbReference type="Proteomes" id="UP000215144"/>
    </source>
</evidence>
<dbReference type="RefSeq" id="WP_095122467.1">
    <property type="nucleotide sequence ID" value="NZ_LT906454.1"/>
</dbReference>
<evidence type="ECO:0000313" key="1">
    <source>
        <dbReference type="EMBL" id="SNV39724.1"/>
    </source>
</evidence>
<proteinExistence type="predicted"/>
<dbReference type="EMBL" id="LT906454">
    <property type="protein sequence ID" value="SNV39724.1"/>
    <property type="molecule type" value="Genomic_DNA"/>
</dbReference>
<gene>
    <name evidence="1" type="ORF">SAMEA4504048_01025</name>
</gene>
<name>A0A239X1A9_STRAI</name>
<sequence>MQFYIDNKNKLGVKIQYEAFGGSQYNNITLYDSARTNEIENEIKDAVEVVLARWQTKVDELTVQPLFEQKNEFVRRTSDLSDALTEMFEEVL</sequence>